<evidence type="ECO:0000313" key="2">
    <source>
        <dbReference type="EMBL" id="CAB4922560.1"/>
    </source>
</evidence>
<reference evidence="2" key="1">
    <citation type="submission" date="2020-05" db="EMBL/GenBank/DDBJ databases">
        <authorList>
            <person name="Chiriac C."/>
            <person name="Salcher M."/>
            <person name="Ghai R."/>
            <person name="Kavagutti S V."/>
        </authorList>
    </citation>
    <scope>NUCLEOTIDE SEQUENCE</scope>
</reference>
<evidence type="ECO:0000256" key="1">
    <source>
        <dbReference type="SAM" id="MobiDB-lite"/>
    </source>
</evidence>
<name>A0A6J7HXV2_9ZZZZ</name>
<gene>
    <name evidence="2" type="ORF">UFOPK3472_03648</name>
</gene>
<accession>A0A6J7HXV2</accession>
<feature type="compositionally biased region" description="Basic residues" evidence="1">
    <location>
        <begin position="89"/>
        <end position="101"/>
    </location>
</feature>
<proteinExistence type="predicted"/>
<feature type="compositionally biased region" description="Basic residues" evidence="1">
    <location>
        <begin position="124"/>
        <end position="133"/>
    </location>
</feature>
<organism evidence="2">
    <name type="scientific">freshwater metagenome</name>
    <dbReference type="NCBI Taxonomy" id="449393"/>
    <lineage>
        <taxon>unclassified sequences</taxon>
        <taxon>metagenomes</taxon>
        <taxon>ecological metagenomes</taxon>
    </lineage>
</organism>
<feature type="compositionally biased region" description="Basic and acidic residues" evidence="1">
    <location>
        <begin position="76"/>
        <end position="88"/>
    </location>
</feature>
<protein>
    <submittedName>
        <fullName evidence="2">Unannotated protein</fullName>
    </submittedName>
</protein>
<dbReference type="AlphaFoldDB" id="A0A6J7HXV2"/>
<feature type="region of interest" description="Disordered" evidence="1">
    <location>
        <begin position="1"/>
        <end position="21"/>
    </location>
</feature>
<feature type="compositionally biased region" description="Basic residues" evidence="1">
    <location>
        <begin position="60"/>
        <end position="70"/>
    </location>
</feature>
<feature type="region of interest" description="Disordered" evidence="1">
    <location>
        <begin position="199"/>
        <end position="240"/>
    </location>
</feature>
<sequence length="240" mass="26284">MGAGRSARRQPSVAGADGSCPQEAVLRVDGCDGLQGNRSRVSIGIADRFRFRAAAGTHRSGTRRRHRGRLHPGSTRPDRANRGVDPRNHQRRRDPHVHRHGSYVARGRARPGGQRASLTDTFGRSRRSRPCRRPAQRAIRVLTRGLQSHRTRLRPRCLRCGDDSVGRDAAAAGHPEFACHSGGRDAECLCGPDRVHERQPCATRQRDPVGASTQRPRDGHCLRRAGCPGRSAAGGGPRIR</sequence>
<dbReference type="EMBL" id="CAFBLX010000377">
    <property type="protein sequence ID" value="CAB4922560.1"/>
    <property type="molecule type" value="Genomic_DNA"/>
</dbReference>
<feature type="region of interest" description="Disordered" evidence="1">
    <location>
        <begin position="54"/>
        <end position="133"/>
    </location>
</feature>